<evidence type="ECO:0000256" key="7">
    <source>
        <dbReference type="ARBA" id="ARBA00022989"/>
    </source>
</evidence>
<evidence type="ECO:0000313" key="16">
    <source>
        <dbReference type="Proteomes" id="UP000193749"/>
    </source>
</evidence>
<dbReference type="GO" id="GO:0007165">
    <property type="term" value="P:signal transduction"/>
    <property type="evidence" value="ECO:0007669"/>
    <property type="project" value="UniProtKB-KW"/>
</dbReference>
<evidence type="ECO:0000256" key="1">
    <source>
        <dbReference type="ARBA" id="ARBA00004429"/>
    </source>
</evidence>
<dbReference type="AlphaFoldDB" id="A0A1X1EYR2"/>
<protein>
    <recommendedName>
        <fullName evidence="17">Methyl-accepting chemotaxis protein</fullName>
    </recommendedName>
</protein>
<evidence type="ECO:0000259" key="14">
    <source>
        <dbReference type="PROSITE" id="PS50885"/>
    </source>
</evidence>
<keyword evidence="8 12" id="KW-0472">Membrane</keyword>
<keyword evidence="4" id="KW-0145">Chemotaxis</keyword>
<keyword evidence="5" id="KW-0997">Cell inner membrane</keyword>
<accession>A0A1X1EYR2</accession>
<dbReference type="CDD" id="cd19407">
    <property type="entry name" value="Tar_Tsr_sensor"/>
    <property type="match status" value="1"/>
</dbReference>
<dbReference type="Gene3D" id="1.20.120.30">
    <property type="entry name" value="Aspartate receptor, ligand-binding domain"/>
    <property type="match status" value="1"/>
</dbReference>
<dbReference type="STRING" id="55209.HA50_16815"/>
<proteinExistence type="inferred from homology"/>
<reference evidence="15 16" key="1">
    <citation type="journal article" date="2017" name="Antonie Van Leeuwenhoek">
        <title>Phylogenomic resolution of the bacterial genus Pantoea and its relationship with Erwinia and Tatumella.</title>
        <authorList>
            <person name="Palmer M."/>
            <person name="Steenkamp E.T."/>
            <person name="Coetzee M.P."/>
            <person name="Chan W.Y."/>
            <person name="van Zyl E."/>
            <person name="De Maayer P."/>
            <person name="Coutinho T.A."/>
            <person name="Blom J."/>
            <person name="Smits T.H."/>
            <person name="Duffy B."/>
            <person name="Venter S.N."/>
        </authorList>
    </citation>
    <scope>NUCLEOTIDE SEQUENCE [LARGE SCALE GENOMIC DNA]</scope>
    <source>
        <strain evidence="15 16">LMG 2657</strain>
    </source>
</reference>
<gene>
    <name evidence="15" type="ORF">HA50_16815</name>
</gene>
<dbReference type="RefSeq" id="WP_084878589.1">
    <property type="nucleotide sequence ID" value="NZ_MLJI01000001.1"/>
</dbReference>
<dbReference type="PROSITE" id="PS50885">
    <property type="entry name" value="HAMP"/>
    <property type="match status" value="1"/>
</dbReference>
<evidence type="ECO:0000256" key="4">
    <source>
        <dbReference type="ARBA" id="ARBA00022500"/>
    </source>
</evidence>
<dbReference type="InterPro" id="IPR051310">
    <property type="entry name" value="MCP_chemotaxis"/>
</dbReference>
<dbReference type="SUPFAM" id="SSF58104">
    <property type="entry name" value="Methyl-accepting chemotaxis protein (MCP) signaling domain"/>
    <property type="match status" value="1"/>
</dbReference>
<organism evidence="15 16">
    <name type="scientific">Pantoea cypripedii</name>
    <name type="common">Pectobacterium cypripedii</name>
    <name type="synonym">Erwinia cypripedii</name>
    <dbReference type="NCBI Taxonomy" id="55209"/>
    <lineage>
        <taxon>Bacteria</taxon>
        <taxon>Pseudomonadati</taxon>
        <taxon>Pseudomonadota</taxon>
        <taxon>Gammaproteobacteria</taxon>
        <taxon>Enterobacterales</taxon>
        <taxon>Erwiniaceae</taxon>
        <taxon>Pantoea</taxon>
    </lineage>
</organism>
<feature type="transmembrane region" description="Helical" evidence="12">
    <location>
        <begin position="20"/>
        <end position="45"/>
    </location>
</feature>
<dbReference type="PRINTS" id="PR00260">
    <property type="entry name" value="CHEMTRNSDUCR"/>
</dbReference>
<name>A0A1X1EYR2_PANCY</name>
<dbReference type="Gene3D" id="1.10.287.950">
    <property type="entry name" value="Methyl-accepting chemotaxis protein"/>
    <property type="match status" value="1"/>
</dbReference>
<dbReference type="Proteomes" id="UP000193749">
    <property type="component" value="Unassembled WGS sequence"/>
</dbReference>
<evidence type="ECO:0000256" key="2">
    <source>
        <dbReference type="ARBA" id="ARBA00022475"/>
    </source>
</evidence>
<dbReference type="SMART" id="SM00304">
    <property type="entry name" value="HAMP"/>
    <property type="match status" value="1"/>
</dbReference>
<comment type="caution">
    <text evidence="15">The sequence shown here is derived from an EMBL/GenBank/DDBJ whole genome shotgun (WGS) entry which is preliminary data.</text>
</comment>
<dbReference type="InterPro" id="IPR003660">
    <property type="entry name" value="HAMP_dom"/>
</dbReference>
<dbReference type="CDD" id="cd11386">
    <property type="entry name" value="MCP_signal"/>
    <property type="match status" value="1"/>
</dbReference>
<feature type="domain" description="Methyl-accepting transducer" evidence="13">
    <location>
        <begin position="284"/>
        <end position="513"/>
    </location>
</feature>
<feature type="transmembrane region" description="Helical" evidence="12">
    <location>
        <begin position="204"/>
        <end position="230"/>
    </location>
</feature>
<dbReference type="PANTHER" id="PTHR43531">
    <property type="entry name" value="PROTEIN ICFG"/>
    <property type="match status" value="1"/>
</dbReference>
<dbReference type="GO" id="GO:0004888">
    <property type="term" value="F:transmembrane signaling receptor activity"/>
    <property type="evidence" value="ECO:0007669"/>
    <property type="project" value="InterPro"/>
</dbReference>
<dbReference type="PROSITE" id="PS50111">
    <property type="entry name" value="CHEMOTAXIS_TRANSDUC_2"/>
    <property type="match status" value="1"/>
</dbReference>
<keyword evidence="9 11" id="KW-0807">Transducer</keyword>
<evidence type="ECO:0000256" key="9">
    <source>
        <dbReference type="ARBA" id="ARBA00023224"/>
    </source>
</evidence>
<dbReference type="OrthoDB" id="6532575at2"/>
<dbReference type="FunFam" id="1.10.287.950:FF:000001">
    <property type="entry name" value="Methyl-accepting chemotaxis sensory transducer"/>
    <property type="match status" value="1"/>
</dbReference>
<dbReference type="Pfam" id="PF00015">
    <property type="entry name" value="MCPsignal"/>
    <property type="match status" value="1"/>
</dbReference>
<dbReference type="SMART" id="SM00283">
    <property type="entry name" value="MA"/>
    <property type="match status" value="1"/>
</dbReference>
<dbReference type="Pfam" id="PF02203">
    <property type="entry name" value="TarH"/>
    <property type="match status" value="1"/>
</dbReference>
<keyword evidence="3" id="KW-0488">Methylation</keyword>
<dbReference type="InterPro" id="IPR004089">
    <property type="entry name" value="MCPsignal_dom"/>
</dbReference>
<evidence type="ECO:0008006" key="17">
    <source>
        <dbReference type="Google" id="ProtNLM"/>
    </source>
</evidence>
<evidence type="ECO:0000313" key="15">
    <source>
        <dbReference type="EMBL" id="ORM94915.1"/>
    </source>
</evidence>
<sequence length="558" mass="59235">MNNIEFHPEKNGKSVRNLRLIPLFCALLGIIFLIFAACAGLSAVLMHKSSGHIDNLDREVQVRIGLSNSTNHLRLARLSALRAALAKDAGDPAQSEAQLAEARKRVAAARKSLADYISRPVKGPEDAALDAPLRARFETYIASVEQGIALAQDGKTQQVIAHEYQSIAPLDDRYNQVLLKDAALSTARADSINRESDALFDRGYVAMGVSLALAAIVIGLSLILLLRVVIAPLKNILVRVTNIAQCRLTDAPQAWGRSEIGELGNNVQIMQQALIKTVGSVRDGAQAIYQGTSEISAGSIDLSARTEEQASALQQTAASMEELTTTVKQNADNAHHARDLAHQASRQATEGGRVMESVVQTMERISGSSGRIADITATINSIAFQTNILALNAAVEAARAGEQGRGFAVVASEVRNLAQRSAQAAKEIETLIAESQKQIGEGSLETRKAGESMSAIMASVKSVTGLMGEIAIASNEQSKGIDQVREAVVQMDSVTQQNAALVEQASAAASSLSDQAGVLTGSVGVFILDEPVGMIKTSPGLLPVSRRTTGDKTDWTTF</sequence>
<keyword evidence="7 12" id="KW-1133">Transmembrane helix</keyword>
<evidence type="ECO:0000256" key="6">
    <source>
        <dbReference type="ARBA" id="ARBA00022692"/>
    </source>
</evidence>
<dbReference type="InterPro" id="IPR004090">
    <property type="entry name" value="Chemotax_Me-accpt_rcpt"/>
</dbReference>
<dbReference type="GO" id="GO:0006935">
    <property type="term" value="P:chemotaxis"/>
    <property type="evidence" value="ECO:0007669"/>
    <property type="project" value="UniProtKB-KW"/>
</dbReference>
<keyword evidence="6 12" id="KW-0812">Transmembrane</keyword>
<evidence type="ECO:0000256" key="11">
    <source>
        <dbReference type="PROSITE-ProRule" id="PRU00284"/>
    </source>
</evidence>
<comment type="similarity">
    <text evidence="10">Belongs to the methyl-accepting chemotaxis (MCP) protein family.</text>
</comment>
<dbReference type="SUPFAM" id="SSF47170">
    <property type="entry name" value="Aspartate receptor, ligand-binding domain"/>
    <property type="match status" value="1"/>
</dbReference>
<keyword evidence="2" id="KW-1003">Cell membrane</keyword>
<comment type="subcellular location">
    <subcellularLocation>
        <location evidence="1">Cell inner membrane</location>
        <topology evidence="1">Multi-pass membrane protein</topology>
    </subcellularLocation>
</comment>
<keyword evidence="16" id="KW-1185">Reference proteome</keyword>
<dbReference type="EMBL" id="MLJI01000001">
    <property type="protein sequence ID" value="ORM94915.1"/>
    <property type="molecule type" value="Genomic_DNA"/>
</dbReference>
<evidence type="ECO:0000259" key="13">
    <source>
        <dbReference type="PROSITE" id="PS50111"/>
    </source>
</evidence>
<dbReference type="PANTHER" id="PTHR43531:SF5">
    <property type="entry name" value="METHYL-ACCEPTING CHEMOTAXIS PROTEIN III"/>
    <property type="match status" value="1"/>
</dbReference>
<evidence type="ECO:0000256" key="8">
    <source>
        <dbReference type="ARBA" id="ARBA00023136"/>
    </source>
</evidence>
<feature type="domain" description="HAMP" evidence="14">
    <location>
        <begin position="227"/>
        <end position="279"/>
    </location>
</feature>
<evidence type="ECO:0000256" key="10">
    <source>
        <dbReference type="ARBA" id="ARBA00029447"/>
    </source>
</evidence>
<evidence type="ECO:0000256" key="3">
    <source>
        <dbReference type="ARBA" id="ARBA00022481"/>
    </source>
</evidence>
<dbReference type="GO" id="GO:0005886">
    <property type="term" value="C:plasma membrane"/>
    <property type="evidence" value="ECO:0007669"/>
    <property type="project" value="UniProtKB-SubCell"/>
</dbReference>
<dbReference type="InterPro" id="IPR003122">
    <property type="entry name" value="Tar_rcpt_lig-bd"/>
</dbReference>
<dbReference type="InterPro" id="IPR035440">
    <property type="entry name" value="4HB_MCP_dom_sf"/>
</dbReference>
<evidence type="ECO:0000256" key="12">
    <source>
        <dbReference type="SAM" id="Phobius"/>
    </source>
</evidence>
<evidence type="ECO:0000256" key="5">
    <source>
        <dbReference type="ARBA" id="ARBA00022519"/>
    </source>
</evidence>